<dbReference type="GO" id="GO:0016020">
    <property type="term" value="C:membrane"/>
    <property type="evidence" value="ECO:0007669"/>
    <property type="project" value="UniProtKB-SubCell"/>
</dbReference>
<feature type="domain" description="PPM-type phosphatase" evidence="7">
    <location>
        <begin position="149"/>
        <end position="440"/>
    </location>
</feature>
<comment type="similarity">
    <text evidence="6">Belongs to the PP2C family.</text>
</comment>
<dbReference type="EMBL" id="MPUH01000167">
    <property type="protein sequence ID" value="OMJ87806.1"/>
    <property type="molecule type" value="Genomic_DNA"/>
</dbReference>
<organism evidence="8 9">
    <name type="scientific">Stentor coeruleus</name>
    <dbReference type="NCBI Taxonomy" id="5963"/>
    <lineage>
        <taxon>Eukaryota</taxon>
        <taxon>Sar</taxon>
        <taxon>Alveolata</taxon>
        <taxon>Ciliophora</taxon>
        <taxon>Postciliodesmatophora</taxon>
        <taxon>Heterotrichea</taxon>
        <taxon>Heterotrichida</taxon>
        <taxon>Stentoridae</taxon>
        <taxon>Stentor</taxon>
    </lineage>
</organism>
<reference evidence="8 9" key="1">
    <citation type="submission" date="2016-11" db="EMBL/GenBank/DDBJ databases">
        <title>The macronuclear genome of Stentor coeruleus: a giant cell with tiny introns.</title>
        <authorList>
            <person name="Slabodnick M."/>
            <person name="Ruby J.G."/>
            <person name="Reiff S.B."/>
            <person name="Swart E.C."/>
            <person name="Gosai S."/>
            <person name="Prabakaran S."/>
            <person name="Witkowska E."/>
            <person name="Larue G.E."/>
            <person name="Fisher S."/>
            <person name="Freeman R.M."/>
            <person name="Gunawardena J."/>
            <person name="Chu W."/>
            <person name="Stover N.A."/>
            <person name="Gregory B.D."/>
            <person name="Nowacki M."/>
            <person name="Derisi J."/>
            <person name="Roy S.W."/>
            <person name="Marshall W.F."/>
            <person name="Sood P."/>
        </authorList>
    </citation>
    <scope>NUCLEOTIDE SEQUENCE [LARGE SCALE GENOMIC DNA]</scope>
    <source>
        <strain evidence="8">WM001</strain>
    </source>
</reference>
<dbReference type="CDD" id="cd00143">
    <property type="entry name" value="PP2Cc"/>
    <property type="match status" value="1"/>
</dbReference>
<evidence type="ECO:0000259" key="7">
    <source>
        <dbReference type="PROSITE" id="PS51746"/>
    </source>
</evidence>
<comment type="subcellular location">
    <subcellularLocation>
        <location evidence="1">Membrane</location>
        <topology evidence="1">Peripheral membrane protein</topology>
    </subcellularLocation>
</comment>
<dbReference type="GO" id="GO:0004722">
    <property type="term" value="F:protein serine/threonine phosphatase activity"/>
    <property type="evidence" value="ECO:0007669"/>
    <property type="project" value="InterPro"/>
</dbReference>
<evidence type="ECO:0000313" key="9">
    <source>
        <dbReference type="Proteomes" id="UP000187209"/>
    </source>
</evidence>
<sequence>MKRINLTQKFLAKDKSSKKLIVCKSISTETFPKSVKSPSILRYPSLSPNPNLIKQSASPYLENSLRKNISLMVFNKKIKKEIRVLPSIPKPHPIKKVKKMQRNKHRNSSLFSEKLNQTLMNPILNISQASVELTAIKDSKKLSLSFDYRTQIGISQGKTKKENQDSVFYKENFMQDNSHFFGVCDGHGVNGYEVVTLVRSSLIANIEKTYLEQSQSESQETSIFTSFKTAFEMTEKLLFMSNIEVGFSGCTSVNTIIINNTIYCANLGDSRAIIGNYNGKKCVPVVLTKDHNPRNETESLRILQSGGIIDNIRGKTYIDEEGNAYGPLRIWVKKNEYPGLAMTRCFGDSVSKIIGAISEPGSFYLEVTKYEMSINDRFMVIATDGIWEYLSNQKVVRVVNKEWEEGSVRTACNKLMELAIQKWKKQGEYMDDISFFVIFFKD</sequence>
<evidence type="ECO:0000256" key="5">
    <source>
        <dbReference type="ARBA" id="ARBA00023136"/>
    </source>
</evidence>
<keyword evidence="4 6" id="KW-0904">Protein phosphatase</keyword>
<evidence type="ECO:0000256" key="1">
    <source>
        <dbReference type="ARBA" id="ARBA00004170"/>
    </source>
</evidence>
<accession>A0A1R2CFU2</accession>
<evidence type="ECO:0000256" key="3">
    <source>
        <dbReference type="ARBA" id="ARBA00022801"/>
    </source>
</evidence>
<dbReference type="InterPro" id="IPR036457">
    <property type="entry name" value="PPM-type-like_dom_sf"/>
</dbReference>
<evidence type="ECO:0000313" key="8">
    <source>
        <dbReference type="EMBL" id="OMJ87806.1"/>
    </source>
</evidence>
<comment type="caution">
    <text evidence="8">The sequence shown here is derived from an EMBL/GenBank/DDBJ whole genome shotgun (WGS) entry which is preliminary data.</text>
</comment>
<dbReference type="SMART" id="SM00332">
    <property type="entry name" value="PP2Cc"/>
    <property type="match status" value="1"/>
</dbReference>
<evidence type="ECO:0000256" key="4">
    <source>
        <dbReference type="ARBA" id="ARBA00022912"/>
    </source>
</evidence>
<dbReference type="PROSITE" id="PS01032">
    <property type="entry name" value="PPM_1"/>
    <property type="match status" value="1"/>
</dbReference>
<gene>
    <name evidence="8" type="ORF">SteCoe_10367</name>
</gene>
<protein>
    <recommendedName>
        <fullName evidence="7">PPM-type phosphatase domain-containing protein</fullName>
    </recommendedName>
</protein>
<evidence type="ECO:0000256" key="2">
    <source>
        <dbReference type="ARBA" id="ARBA00022723"/>
    </source>
</evidence>
<dbReference type="SUPFAM" id="SSF81606">
    <property type="entry name" value="PP2C-like"/>
    <property type="match status" value="1"/>
</dbReference>
<dbReference type="InterPro" id="IPR000222">
    <property type="entry name" value="PP2C_BS"/>
</dbReference>
<dbReference type="OrthoDB" id="10264738at2759"/>
<dbReference type="InterPro" id="IPR015655">
    <property type="entry name" value="PP2C"/>
</dbReference>
<dbReference type="Proteomes" id="UP000187209">
    <property type="component" value="Unassembled WGS sequence"/>
</dbReference>
<dbReference type="Gene3D" id="3.60.40.10">
    <property type="entry name" value="PPM-type phosphatase domain"/>
    <property type="match status" value="1"/>
</dbReference>
<dbReference type="PANTHER" id="PTHR47992">
    <property type="entry name" value="PROTEIN PHOSPHATASE"/>
    <property type="match status" value="1"/>
</dbReference>
<dbReference type="Pfam" id="PF00481">
    <property type="entry name" value="PP2C"/>
    <property type="match status" value="1"/>
</dbReference>
<dbReference type="InterPro" id="IPR001932">
    <property type="entry name" value="PPM-type_phosphatase-like_dom"/>
</dbReference>
<dbReference type="AlphaFoldDB" id="A0A1R2CFU2"/>
<keyword evidence="5" id="KW-0472">Membrane</keyword>
<dbReference type="PROSITE" id="PS51746">
    <property type="entry name" value="PPM_2"/>
    <property type="match status" value="1"/>
</dbReference>
<dbReference type="GO" id="GO:0046872">
    <property type="term" value="F:metal ion binding"/>
    <property type="evidence" value="ECO:0007669"/>
    <property type="project" value="UniProtKB-KW"/>
</dbReference>
<keyword evidence="9" id="KW-1185">Reference proteome</keyword>
<proteinExistence type="inferred from homology"/>
<name>A0A1R2CFU2_9CILI</name>
<keyword evidence="2" id="KW-0479">Metal-binding</keyword>
<keyword evidence="3 6" id="KW-0378">Hydrolase</keyword>
<evidence type="ECO:0000256" key="6">
    <source>
        <dbReference type="RuleBase" id="RU003465"/>
    </source>
</evidence>